<organism evidence="2">
    <name type="scientific">marine sediment metagenome</name>
    <dbReference type="NCBI Taxonomy" id="412755"/>
    <lineage>
        <taxon>unclassified sequences</taxon>
        <taxon>metagenomes</taxon>
        <taxon>ecological metagenomes</taxon>
    </lineage>
</organism>
<gene>
    <name evidence="2" type="ORF">LCGC14_1188950</name>
</gene>
<name>A0A0F9M7R5_9ZZZZ</name>
<dbReference type="Pfam" id="PF01381">
    <property type="entry name" value="HTH_3"/>
    <property type="match status" value="1"/>
</dbReference>
<evidence type="ECO:0000259" key="1">
    <source>
        <dbReference type="PROSITE" id="PS50943"/>
    </source>
</evidence>
<dbReference type="InterPro" id="IPR010982">
    <property type="entry name" value="Lambda_DNA-bd_dom_sf"/>
</dbReference>
<feature type="domain" description="HTH cro/C1-type" evidence="1">
    <location>
        <begin position="15"/>
        <end position="71"/>
    </location>
</feature>
<dbReference type="EMBL" id="LAZR01006016">
    <property type="protein sequence ID" value="KKM95371.1"/>
    <property type="molecule type" value="Genomic_DNA"/>
</dbReference>
<evidence type="ECO:0000313" key="2">
    <source>
        <dbReference type="EMBL" id="KKM95371.1"/>
    </source>
</evidence>
<sequence length="98" mass="10332">MGVRRNQPMGLGVFVAERLETLGLTQRELAESTGVSESEISRLVSGDRGSAMSLKTAMKLSRGLIVTVDELLIIVNKQGETARATGVATPGKATKTTS</sequence>
<comment type="caution">
    <text evidence="2">The sequence shown here is derived from an EMBL/GenBank/DDBJ whole genome shotgun (WGS) entry which is preliminary data.</text>
</comment>
<reference evidence="2" key="1">
    <citation type="journal article" date="2015" name="Nature">
        <title>Complex archaea that bridge the gap between prokaryotes and eukaryotes.</title>
        <authorList>
            <person name="Spang A."/>
            <person name="Saw J.H."/>
            <person name="Jorgensen S.L."/>
            <person name="Zaremba-Niedzwiedzka K."/>
            <person name="Martijn J."/>
            <person name="Lind A.E."/>
            <person name="van Eijk R."/>
            <person name="Schleper C."/>
            <person name="Guy L."/>
            <person name="Ettema T.J."/>
        </authorList>
    </citation>
    <scope>NUCLEOTIDE SEQUENCE</scope>
</reference>
<dbReference type="GO" id="GO:0003677">
    <property type="term" value="F:DNA binding"/>
    <property type="evidence" value="ECO:0007669"/>
    <property type="project" value="InterPro"/>
</dbReference>
<protein>
    <recommendedName>
        <fullName evidence="1">HTH cro/C1-type domain-containing protein</fullName>
    </recommendedName>
</protein>
<dbReference type="SUPFAM" id="SSF47413">
    <property type="entry name" value="lambda repressor-like DNA-binding domains"/>
    <property type="match status" value="1"/>
</dbReference>
<dbReference type="CDD" id="cd00093">
    <property type="entry name" value="HTH_XRE"/>
    <property type="match status" value="1"/>
</dbReference>
<dbReference type="Gene3D" id="1.10.260.40">
    <property type="entry name" value="lambda repressor-like DNA-binding domains"/>
    <property type="match status" value="1"/>
</dbReference>
<proteinExistence type="predicted"/>
<dbReference type="PROSITE" id="PS50943">
    <property type="entry name" value="HTH_CROC1"/>
    <property type="match status" value="1"/>
</dbReference>
<dbReference type="SMART" id="SM00530">
    <property type="entry name" value="HTH_XRE"/>
    <property type="match status" value="1"/>
</dbReference>
<dbReference type="InterPro" id="IPR001387">
    <property type="entry name" value="Cro/C1-type_HTH"/>
</dbReference>
<accession>A0A0F9M7R5</accession>
<dbReference type="AlphaFoldDB" id="A0A0F9M7R5"/>